<dbReference type="HOGENOM" id="CLU_1939317_0_0_1"/>
<gene>
    <name evidence="1" type="ORF">Z518_07052</name>
</gene>
<protein>
    <submittedName>
        <fullName evidence="1">Uncharacterized protein</fullName>
    </submittedName>
</protein>
<keyword evidence="2" id="KW-1185">Reference proteome</keyword>
<dbReference type="EMBL" id="KN847479">
    <property type="protein sequence ID" value="KIX03499.1"/>
    <property type="molecule type" value="Genomic_DNA"/>
</dbReference>
<dbReference type="Proteomes" id="UP000053617">
    <property type="component" value="Unassembled WGS sequence"/>
</dbReference>
<proteinExistence type="predicted"/>
<reference evidence="1 2" key="1">
    <citation type="submission" date="2015-01" db="EMBL/GenBank/DDBJ databases">
        <title>The Genome Sequence of Rhinocladiella mackenzie CBS 650.93.</title>
        <authorList>
            <consortium name="The Broad Institute Genomics Platform"/>
            <person name="Cuomo C."/>
            <person name="de Hoog S."/>
            <person name="Gorbushina A."/>
            <person name="Stielow B."/>
            <person name="Teixiera M."/>
            <person name="Abouelleil A."/>
            <person name="Chapman S.B."/>
            <person name="Priest M."/>
            <person name="Young S.K."/>
            <person name="Wortman J."/>
            <person name="Nusbaum C."/>
            <person name="Birren B."/>
        </authorList>
    </citation>
    <scope>NUCLEOTIDE SEQUENCE [LARGE SCALE GENOMIC DNA]</scope>
    <source>
        <strain evidence="1 2">CBS 650.93</strain>
    </source>
</reference>
<dbReference type="GeneID" id="25295123"/>
<sequence length="130" mass="14283">MANVSSGAHRKVAWSFPPDSANISRWAARLSAILFRPRGTPPTFTSISRSRNLATHGVIAPKYPQKGTSLSELNFFQQLIGAMTTTMESKSAISHDEHLSIEKPQYHTATGGVTNAAHLYQGKHRLLLRT</sequence>
<dbReference type="AlphaFoldDB" id="A0A0D2ICG9"/>
<dbReference type="RefSeq" id="XP_013270635.1">
    <property type="nucleotide sequence ID" value="XM_013415181.1"/>
</dbReference>
<accession>A0A0D2ICG9</accession>
<evidence type="ECO:0000313" key="2">
    <source>
        <dbReference type="Proteomes" id="UP000053617"/>
    </source>
</evidence>
<organism evidence="1 2">
    <name type="scientific">Rhinocladiella mackenziei CBS 650.93</name>
    <dbReference type="NCBI Taxonomy" id="1442369"/>
    <lineage>
        <taxon>Eukaryota</taxon>
        <taxon>Fungi</taxon>
        <taxon>Dikarya</taxon>
        <taxon>Ascomycota</taxon>
        <taxon>Pezizomycotina</taxon>
        <taxon>Eurotiomycetes</taxon>
        <taxon>Chaetothyriomycetidae</taxon>
        <taxon>Chaetothyriales</taxon>
        <taxon>Herpotrichiellaceae</taxon>
        <taxon>Rhinocladiella</taxon>
    </lineage>
</organism>
<dbReference type="VEuPathDB" id="FungiDB:Z518_07052"/>
<evidence type="ECO:0000313" key="1">
    <source>
        <dbReference type="EMBL" id="KIX03499.1"/>
    </source>
</evidence>
<name>A0A0D2ICG9_9EURO</name>